<feature type="region of interest" description="Disordered" evidence="1">
    <location>
        <begin position="61"/>
        <end position="155"/>
    </location>
</feature>
<gene>
    <name evidence="2" type="ORF">FHR75_000256</name>
</gene>
<protein>
    <submittedName>
        <fullName evidence="2">Uncharacterized protein</fullName>
    </submittedName>
</protein>
<evidence type="ECO:0000256" key="1">
    <source>
        <dbReference type="SAM" id="MobiDB-lite"/>
    </source>
</evidence>
<dbReference type="Proteomes" id="UP000533269">
    <property type="component" value="Unassembled WGS sequence"/>
</dbReference>
<reference evidence="2 3" key="2">
    <citation type="submission" date="2020-08" db="EMBL/GenBank/DDBJ databases">
        <authorList>
            <person name="Partida-Martinez L."/>
            <person name="Huntemann M."/>
            <person name="Clum A."/>
            <person name="Wang J."/>
            <person name="Palaniappan K."/>
            <person name="Ritter S."/>
            <person name="Chen I.-M."/>
            <person name="Stamatis D."/>
            <person name="Reddy T."/>
            <person name="O'Malley R."/>
            <person name="Daum C."/>
            <person name="Shapiro N."/>
            <person name="Ivanova N."/>
            <person name="Kyrpides N."/>
            <person name="Woyke T."/>
        </authorList>
    </citation>
    <scope>NUCLEOTIDE SEQUENCE [LARGE SCALE GENOMIC DNA]</scope>
    <source>
        <strain evidence="2 3">AS2.23</strain>
    </source>
</reference>
<evidence type="ECO:0000313" key="3">
    <source>
        <dbReference type="Proteomes" id="UP000533269"/>
    </source>
</evidence>
<proteinExistence type="predicted"/>
<dbReference type="AlphaFoldDB" id="A0A7W4TIG9"/>
<feature type="compositionally biased region" description="Gly residues" evidence="1">
    <location>
        <begin position="109"/>
        <end position="119"/>
    </location>
</feature>
<dbReference type="RefSeq" id="WP_221183009.1">
    <property type="nucleotide sequence ID" value="NZ_JACHVY010000001.1"/>
</dbReference>
<feature type="compositionally biased region" description="Low complexity" evidence="1">
    <location>
        <begin position="77"/>
        <end position="94"/>
    </location>
</feature>
<comment type="caution">
    <text evidence="2">The sequence shown here is derived from an EMBL/GenBank/DDBJ whole genome shotgun (WGS) entry which is preliminary data.</text>
</comment>
<name>A0A7W4TIG9_KINRA</name>
<sequence>MPEGPPAPRSAADLVAELRAYGMSVAEIAHELQRSPRMVHKIVRGESSGRLYVPTLTELVETGQARSRPPRRRGRDGAPVRVRAPRGAAAPTRVPDVEDDQPAPAGTGPAAGPGAGRSAGGRSRFSDSTAYLPGGVRQHTVTGPRSEGPGRERTRQRLMDVLRGAARGQRHGRKNVRFRVTLRDGTSVEVGSKGGYSVSAALARSRGEGDDPLRWLREEIAERSYVQAQLRAKQLDIVGVEATIF</sequence>
<reference evidence="2 3" key="1">
    <citation type="submission" date="2020-08" db="EMBL/GenBank/DDBJ databases">
        <title>The Agave Microbiome: Exploring the role of microbial communities in plant adaptations to desert environments.</title>
        <authorList>
            <person name="Partida-Martinez L.P."/>
        </authorList>
    </citation>
    <scope>NUCLEOTIDE SEQUENCE [LARGE SCALE GENOMIC DNA]</scope>
    <source>
        <strain evidence="2 3">AS2.23</strain>
    </source>
</reference>
<accession>A0A7W4TIG9</accession>
<dbReference type="EMBL" id="JACHVY010000001">
    <property type="protein sequence ID" value="MBB2899468.1"/>
    <property type="molecule type" value="Genomic_DNA"/>
</dbReference>
<evidence type="ECO:0000313" key="2">
    <source>
        <dbReference type="EMBL" id="MBB2899468.1"/>
    </source>
</evidence>
<organism evidence="2 3">
    <name type="scientific">Kineococcus radiotolerans</name>
    <dbReference type="NCBI Taxonomy" id="131568"/>
    <lineage>
        <taxon>Bacteria</taxon>
        <taxon>Bacillati</taxon>
        <taxon>Actinomycetota</taxon>
        <taxon>Actinomycetes</taxon>
        <taxon>Kineosporiales</taxon>
        <taxon>Kineosporiaceae</taxon>
        <taxon>Kineococcus</taxon>
    </lineage>
</organism>